<dbReference type="PANTHER" id="PTHR12121:SF100">
    <property type="entry name" value="POLY(A)-SPECIFIC RIBONUCLEASE"/>
    <property type="match status" value="1"/>
</dbReference>
<dbReference type="AlphaFoldDB" id="A0A9W9ERV0"/>
<sequence length="750" mass="84709">MADGTYRFQQPGAGQFYFQTQPQQHSHQRHLIRNGTNSPTGRLKFNPDTPSPSRSPPLNQAAALNHFTMYGQSHQGQHVMMNGGQTHQRFGMQIPKFQSQNHHPHHAQQPHHHSHHTQATHTIAHQHNFSGGALATTTPHFTPTHLQNGAPATVDEDLDESMNEHWQQQLQLAAESRQSNSPHYYARVMAQQSKGIQIMPSQVEPQENGLDARNGTATAKPASRQGWNALDFGGQGLRAMSPSLFNYNFLEKLYLNHNKLKALPTAIGHLRKLNHLDLSGNDLTELPEEIGMLSNLKKLFLFDNNIRTFPYEMGYLYRLDTLGIEGNPLDEVLKSQIMKDGTKALIKYLKEKMPVHLPPPDRDWVILDETASSTNTPTEKITVLSYNTLCDSSATQSHYGYAPSRILSWEFRRDLILSELRSHSSDIVCLQEVDQGSYNNYFREQLAYNDYKGVYWPRGRAMGMQEEDARTVDGCATFFKGSKYILLDKQLINFGQTAVRRPDAKGQDDIYNRLWQKDHIAVVIFLENRQTGARFIVVNAHLYWDPAFKDVKLIQTAILMEEITKLSENYAKWPACTDKAAFRFSEAESGSESAPPAEPAPSMEYASGDQIPLLMCGDFNSSPGSAAYNLIANGRLTEEHPDLEKRLYGNLSRVGMTHPFKLKSAYSSIGELSFTNYTPDFKDILDYVWYTSNTLHVSALLGEVDKNYLSRVPGFPNFHFPSDHVALFAEFTVKGKKGKVVEADFGPQRH</sequence>
<dbReference type="SUPFAM" id="SSF52058">
    <property type="entry name" value="L domain-like"/>
    <property type="match status" value="1"/>
</dbReference>
<dbReference type="GO" id="GO:0005737">
    <property type="term" value="C:cytoplasm"/>
    <property type="evidence" value="ECO:0007669"/>
    <property type="project" value="UniProtKB-SubCell"/>
</dbReference>
<dbReference type="InterPro" id="IPR005135">
    <property type="entry name" value="Endo/exonuclease/phosphatase"/>
</dbReference>
<accession>A0A9W9ERV0</accession>
<evidence type="ECO:0000313" key="27">
    <source>
        <dbReference type="Proteomes" id="UP001141434"/>
    </source>
</evidence>
<evidence type="ECO:0000256" key="11">
    <source>
        <dbReference type="ARBA" id="ARBA00022737"/>
    </source>
</evidence>
<evidence type="ECO:0000256" key="24">
    <source>
        <dbReference type="SAM" id="MobiDB-lite"/>
    </source>
</evidence>
<evidence type="ECO:0000256" key="7">
    <source>
        <dbReference type="ARBA" id="ARBA00022490"/>
    </source>
</evidence>
<dbReference type="RefSeq" id="XP_056508836.1">
    <property type="nucleotide sequence ID" value="XM_056658543.1"/>
</dbReference>
<evidence type="ECO:0000256" key="16">
    <source>
        <dbReference type="ARBA" id="ARBA00023015"/>
    </source>
</evidence>
<dbReference type="GeneID" id="81397712"/>
<dbReference type="PANTHER" id="PTHR12121">
    <property type="entry name" value="CARBON CATABOLITE REPRESSOR PROTEIN 4"/>
    <property type="match status" value="1"/>
</dbReference>
<gene>
    <name evidence="26" type="ORF">NUU61_008018</name>
</gene>
<feature type="compositionally biased region" description="Polar residues" evidence="24">
    <location>
        <begin position="135"/>
        <end position="147"/>
    </location>
</feature>
<evidence type="ECO:0000256" key="14">
    <source>
        <dbReference type="ARBA" id="ARBA00022842"/>
    </source>
</evidence>
<comment type="function">
    <text evidence="23">Acts as a catalytic component of the CCR4-NOT core complex, which in the nucleus seems to be a general transcription factor, and in the cytoplasm the major mRNA deadenylase involved in mRNA turnover. Ccr4 has 3'-5' RNase activity with a strong preference for polyadenylated substrates and also low exonuclease activity towards single-stranded DNA.</text>
</comment>
<dbReference type="PROSITE" id="PS51450">
    <property type="entry name" value="LRR"/>
    <property type="match status" value="1"/>
</dbReference>
<evidence type="ECO:0000256" key="15">
    <source>
        <dbReference type="ARBA" id="ARBA00022884"/>
    </source>
</evidence>
<keyword evidence="15" id="KW-0694">RNA-binding</keyword>
<keyword evidence="11" id="KW-0677">Repeat</keyword>
<keyword evidence="14" id="KW-0460">Magnesium</keyword>
<dbReference type="SUPFAM" id="SSF56219">
    <property type="entry name" value="DNase I-like"/>
    <property type="match status" value="1"/>
</dbReference>
<dbReference type="Pfam" id="PF03372">
    <property type="entry name" value="Exo_endo_phos"/>
    <property type="match status" value="1"/>
</dbReference>
<dbReference type="SMART" id="SM00369">
    <property type="entry name" value="LRR_TYP"/>
    <property type="match status" value="3"/>
</dbReference>
<evidence type="ECO:0000256" key="1">
    <source>
        <dbReference type="ARBA" id="ARBA00001663"/>
    </source>
</evidence>
<feature type="region of interest" description="Disordered" evidence="24">
    <location>
        <begin position="99"/>
        <end position="152"/>
    </location>
</feature>
<evidence type="ECO:0000256" key="3">
    <source>
        <dbReference type="ARBA" id="ARBA00004123"/>
    </source>
</evidence>
<feature type="domain" description="Endonuclease/exonuclease/phosphatase" evidence="25">
    <location>
        <begin position="384"/>
        <end position="724"/>
    </location>
</feature>
<evidence type="ECO:0000256" key="9">
    <source>
        <dbReference type="ARBA" id="ARBA00022722"/>
    </source>
</evidence>
<comment type="catalytic activity">
    <reaction evidence="1">
        <text>Exonucleolytic cleavage of poly(A) to 5'-AMP.</text>
        <dbReference type="EC" id="3.1.13.4"/>
    </reaction>
</comment>
<dbReference type="OrthoDB" id="428734at2759"/>
<feature type="region of interest" description="Disordered" evidence="24">
    <location>
        <begin position="24"/>
        <end position="57"/>
    </location>
</feature>
<dbReference type="GO" id="GO:0004535">
    <property type="term" value="F:poly(A)-specific ribonuclease activity"/>
    <property type="evidence" value="ECO:0007669"/>
    <property type="project" value="UniProtKB-EC"/>
</dbReference>
<evidence type="ECO:0000313" key="26">
    <source>
        <dbReference type="EMBL" id="KAJ5086711.1"/>
    </source>
</evidence>
<name>A0A9W9ERV0_9EURO</name>
<keyword evidence="18" id="KW-0539">Nucleus</keyword>
<keyword evidence="17" id="KW-0804">Transcription</keyword>
<evidence type="ECO:0000256" key="19">
    <source>
        <dbReference type="ARBA" id="ARBA00023475"/>
    </source>
</evidence>
<evidence type="ECO:0000256" key="20">
    <source>
        <dbReference type="ARBA" id="ARBA00030493"/>
    </source>
</evidence>
<dbReference type="FunFam" id="3.80.10.10:FF:000447">
    <property type="entry name" value="Glucose-repressible alcohol dehydrogenase transcriptional effector"/>
    <property type="match status" value="1"/>
</dbReference>
<organism evidence="26 27">
    <name type="scientific">Penicillium alfredii</name>
    <dbReference type="NCBI Taxonomy" id="1506179"/>
    <lineage>
        <taxon>Eukaryota</taxon>
        <taxon>Fungi</taxon>
        <taxon>Dikarya</taxon>
        <taxon>Ascomycota</taxon>
        <taxon>Pezizomycotina</taxon>
        <taxon>Eurotiomycetes</taxon>
        <taxon>Eurotiomycetidae</taxon>
        <taxon>Eurotiales</taxon>
        <taxon>Aspergillaceae</taxon>
        <taxon>Penicillium</taxon>
    </lineage>
</organism>
<comment type="subcellular location">
    <subcellularLocation>
        <location evidence="4">Cytoplasm</location>
    </subcellularLocation>
    <subcellularLocation>
        <location evidence="3">Nucleus</location>
    </subcellularLocation>
</comment>
<keyword evidence="16" id="KW-0805">Transcription regulation</keyword>
<keyword evidence="8" id="KW-0433">Leucine-rich repeat</keyword>
<evidence type="ECO:0000256" key="18">
    <source>
        <dbReference type="ARBA" id="ARBA00023242"/>
    </source>
</evidence>
<evidence type="ECO:0000256" key="10">
    <source>
        <dbReference type="ARBA" id="ARBA00022723"/>
    </source>
</evidence>
<dbReference type="GO" id="GO:0005634">
    <property type="term" value="C:nucleus"/>
    <property type="evidence" value="ECO:0007669"/>
    <property type="project" value="UniProtKB-SubCell"/>
</dbReference>
<feature type="compositionally biased region" description="Low complexity" evidence="24">
    <location>
        <begin position="119"/>
        <end position="128"/>
    </location>
</feature>
<keyword evidence="9" id="KW-0540">Nuclease</keyword>
<evidence type="ECO:0000256" key="13">
    <source>
        <dbReference type="ARBA" id="ARBA00022839"/>
    </source>
</evidence>
<evidence type="ECO:0000256" key="17">
    <source>
        <dbReference type="ARBA" id="ARBA00023163"/>
    </source>
</evidence>
<dbReference type="EMBL" id="JAPMSZ010000010">
    <property type="protein sequence ID" value="KAJ5086711.1"/>
    <property type="molecule type" value="Genomic_DNA"/>
</dbReference>
<keyword evidence="10" id="KW-0479">Metal-binding</keyword>
<proteinExistence type="inferred from homology"/>
<comment type="caution">
    <text evidence="26">The sequence shown here is derived from an EMBL/GenBank/DDBJ whole genome shotgun (WGS) entry which is preliminary data.</text>
</comment>
<dbReference type="InterPro" id="IPR032675">
    <property type="entry name" value="LRR_dom_sf"/>
</dbReference>
<keyword evidence="7" id="KW-0963">Cytoplasm</keyword>
<evidence type="ECO:0000256" key="21">
    <source>
        <dbReference type="ARBA" id="ARBA00031469"/>
    </source>
</evidence>
<dbReference type="Pfam" id="PF13855">
    <property type="entry name" value="LRR_8"/>
    <property type="match status" value="1"/>
</dbReference>
<dbReference type="GO" id="GO:0003723">
    <property type="term" value="F:RNA binding"/>
    <property type="evidence" value="ECO:0007669"/>
    <property type="project" value="UniProtKB-KW"/>
</dbReference>
<dbReference type="FunFam" id="3.60.10.10:FF:000037">
    <property type="entry name" value="Glucose-repressible alcohol dehydrogenase transcriptional effector"/>
    <property type="match status" value="1"/>
</dbReference>
<feature type="compositionally biased region" description="Basic residues" evidence="24">
    <location>
        <begin position="102"/>
        <end position="118"/>
    </location>
</feature>
<dbReference type="Proteomes" id="UP001141434">
    <property type="component" value="Unassembled WGS sequence"/>
</dbReference>
<evidence type="ECO:0000256" key="8">
    <source>
        <dbReference type="ARBA" id="ARBA00022614"/>
    </source>
</evidence>
<reference evidence="26" key="1">
    <citation type="submission" date="2022-11" db="EMBL/GenBank/DDBJ databases">
        <authorList>
            <person name="Petersen C."/>
        </authorList>
    </citation>
    <scope>NUCLEOTIDE SEQUENCE</scope>
    <source>
        <strain evidence="26">IBT 34128</strain>
    </source>
</reference>
<evidence type="ECO:0000259" key="25">
    <source>
        <dbReference type="Pfam" id="PF03372"/>
    </source>
</evidence>
<keyword evidence="13" id="KW-0269">Exonuclease</keyword>
<evidence type="ECO:0000256" key="6">
    <source>
        <dbReference type="ARBA" id="ARBA00012161"/>
    </source>
</evidence>
<dbReference type="InterPro" id="IPR001611">
    <property type="entry name" value="Leu-rich_rpt"/>
</dbReference>
<dbReference type="InterPro" id="IPR036691">
    <property type="entry name" value="Endo/exonu/phosph_ase_sf"/>
</dbReference>
<keyword evidence="12" id="KW-0378">Hydrolase</keyword>
<evidence type="ECO:0000256" key="23">
    <source>
        <dbReference type="ARBA" id="ARBA00045495"/>
    </source>
</evidence>
<comment type="similarity">
    <text evidence="5">Belongs to the CCR4/nocturin family.</text>
</comment>
<evidence type="ECO:0000256" key="22">
    <source>
        <dbReference type="ARBA" id="ARBA00033317"/>
    </source>
</evidence>
<evidence type="ECO:0000256" key="4">
    <source>
        <dbReference type="ARBA" id="ARBA00004496"/>
    </source>
</evidence>
<dbReference type="CDD" id="cd09097">
    <property type="entry name" value="Deadenylase_CCR4"/>
    <property type="match status" value="1"/>
</dbReference>
<dbReference type="InterPro" id="IPR003591">
    <property type="entry name" value="Leu-rich_rpt_typical-subtyp"/>
</dbReference>
<dbReference type="InterPro" id="IPR050410">
    <property type="entry name" value="CCR4/nocturin_mRNA_transcr"/>
</dbReference>
<dbReference type="EC" id="3.1.13.4" evidence="6"/>
<dbReference type="Gene3D" id="3.60.10.10">
    <property type="entry name" value="Endonuclease/exonuclease/phosphatase"/>
    <property type="match status" value="1"/>
</dbReference>
<protein>
    <recommendedName>
        <fullName evidence="19">CCR4-Not complex 3'-5'-exoribonuclease subunit Ccr4</fullName>
        <ecNumber evidence="6">3.1.13.4</ecNumber>
    </recommendedName>
    <alternativeName>
        <fullName evidence="20">Carbon catabolite repressor protein 4</fullName>
    </alternativeName>
    <alternativeName>
        <fullName evidence="21">Cytoplasmic deadenylase</fullName>
    </alternativeName>
    <alternativeName>
        <fullName evidence="22">Glucose-repressible alcohol dehydrogenase transcriptional effector</fullName>
    </alternativeName>
</protein>
<dbReference type="Gene3D" id="3.80.10.10">
    <property type="entry name" value="Ribonuclease Inhibitor"/>
    <property type="match status" value="1"/>
</dbReference>
<evidence type="ECO:0000256" key="2">
    <source>
        <dbReference type="ARBA" id="ARBA00001946"/>
    </source>
</evidence>
<comment type="cofactor">
    <cofactor evidence="2">
        <name>Mg(2+)</name>
        <dbReference type="ChEBI" id="CHEBI:18420"/>
    </cofactor>
</comment>
<dbReference type="GO" id="GO:0046872">
    <property type="term" value="F:metal ion binding"/>
    <property type="evidence" value="ECO:0007669"/>
    <property type="project" value="UniProtKB-KW"/>
</dbReference>
<evidence type="ECO:0000256" key="5">
    <source>
        <dbReference type="ARBA" id="ARBA00010774"/>
    </source>
</evidence>
<keyword evidence="27" id="KW-1185">Reference proteome</keyword>
<reference evidence="26" key="2">
    <citation type="journal article" date="2023" name="IMA Fungus">
        <title>Comparative genomic study of the Penicillium genus elucidates a diverse pangenome and 15 lateral gene transfer events.</title>
        <authorList>
            <person name="Petersen C."/>
            <person name="Sorensen T."/>
            <person name="Nielsen M.R."/>
            <person name="Sondergaard T.E."/>
            <person name="Sorensen J.L."/>
            <person name="Fitzpatrick D.A."/>
            <person name="Frisvad J.C."/>
            <person name="Nielsen K.L."/>
        </authorList>
    </citation>
    <scope>NUCLEOTIDE SEQUENCE</scope>
    <source>
        <strain evidence="26">IBT 34128</strain>
    </source>
</reference>
<evidence type="ECO:0000256" key="12">
    <source>
        <dbReference type="ARBA" id="ARBA00022801"/>
    </source>
</evidence>